<keyword evidence="2" id="KW-1185">Reference proteome</keyword>
<dbReference type="AlphaFoldDB" id="A0A8K0DK86"/>
<protein>
    <submittedName>
        <fullName evidence="1">Uncharacterized protein</fullName>
    </submittedName>
</protein>
<dbReference type="OrthoDB" id="76173at2759"/>
<organism evidence="1 2">
    <name type="scientific">Ignelater luminosus</name>
    <name type="common">Cucubano</name>
    <name type="synonym">Pyrophorus luminosus</name>
    <dbReference type="NCBI Taxonomy" id="2038154"/>
    <lineage>
        <taxon>Eukaryota</taxon>
        <taxon>Metazoa</taxon>
        <taxon>Ecdysozoa</taxon>
        <taxon>Arthropoda</taxon>
        <taxon>Hexapoda</taxon>
        <taxon>Insecta</taxon>
        <taxon>Pterygota</taxon>
        <taxon>Neoptera</taxon>
        <taxon>Endopterygota</taxon>
        <taxon>Coleoptera</taxon>
        <taxon>Polyphaga</taxon>
        <taxon>Elateriformia</taxon>
        <taxon>Elateroidea</taxon>
        <taxon>Elateridae</taxon>
        <taxon>Agrypninae</taxon>
        <taxon>Pyrophorini</taxon>
        <taxon>Ignelater</taxon>
    </lineage>
</organism>
<evidence type="ECO:0000313" key="1">
    <source>
        <dbReference type="EMBL" id="KAF2904792.1"/>
    </source>
</evidence>
<accession>A0A8K0DK86</accession>
<comment type="caution">
    <text evidence="1">The sequence shown here is derived from an EMBL/GenBank/DDBJ whole genome shotgun (WGS) entry which is preliminary data.</text>
</comment>
<name>A0A8K0DK86_IGNLU</name>
<sequence length="587" mass="66584">MANIPNRNLDLSIIDHPKVTLASKEDLENINPNRDFGKNTLAHIKNLNGSTNIGKRVKDGRDLKIMAHDHNTDNNQYLQKSDCFEIKDFGSDLTKTGQTAVKAGLLQENNIIDLYNYKRDNYSTTSRYHYNLDNAKLCGVKNDEQCQDNKQKPASYMYDSFDSHGCETNKHQCGCFNNKELFKNTRSNAAIQTEMESVQSNSLENSNDVHKNSDDPTVKDLLKIIHQQNDQLLILQKQVAALLNSREIPKQIEAQSPTNRNVNIFGEKCRTSTQLESQGLYNPLQNCHVRKGPLPQFSLDVMTSFEVSIRRQQNLNRAYKDSINHQPKICEVSESDSNAFNHSYIEAGTPNGICNKKNTDNTEVSLTLNEPVHVPETCPSPVNTVRIDMEDYSSDDEEINPDEQWFYKNVKGQVNQILRKSGIWPSNNSSSSPPEDSNNILTCSIRKKVKEATIKHLKSIGVHVPTLDDTDDAIEMEHPNNVGYSPNDVSFAVKQLLMKYLPNEQLAKLAHMQTQKTASPQLAEQAGLIKRRPEFSFATVQYMQKYNLLSDNSKPNNQPQAVPVIRQDDHFDRILDITAIRQQPKLL</sequence>
<dbReference type="EMBL" id="VTPC01000674">
    <property type="protein sequence ID" value="KAF2904792.1"/>
    <property type="molecule type" value="Genomic_DNA"/>
</dbReference>
<gene>
    <name evidence="1" type="ORF">ILUMI_01357</name>
</gene>
<dbReference type="Proteomes" id="UP000801492">
    <property type="component" value="Unassembled WGS sequence"/>
</dbReference>
<evidence type="ECO:0000313" key="2">
    <source>
        <dbReference type="Proteomes" id="UP000801492"/>
    </source>
</evidence>
<proteinExistence type="predicted"/>
<reference evidence="1" key="1">
    <citation type="submission" date="2019-08" db="EMBL/GenBank/DDBJ databases">
        <title>The genome of the North American firefly Photinus pyralis.</title>
        <authorList>
            <consortium name="Photinus pyralis genome working group"/>
            <person name="Fallon T.R."/>
            <person name="Sander Lower S.E."/>
            <person name="Weng J.-K."/>
        </authorList>
    </citation>
    <scope>NUCLEOTIDE SEQUENCE</scope>
    <source>
        <strain evidence="1">TRF0915ILg1</strain>
        <tissue evidence="1">Whole body</tissue>
    </source>
</reference>